<dbReference type="AlphaFoldDB" id="A0A6I4V1Y4"/>
<feature type="domain" description="EamA" evidence="2">
    <location>
        <begin position="149"/>
        <end position="287"/>
    </location>
</feature>
<dbReference type="PANTHER" id="PTHR22911">
    <property type="entry name" value="ACYL-MALONYL CONDENSING ENZYME-RELATED"/>
    <property type="match status" value="1"/>
</dbReference>
<name>A0A6I4V1Y4_9SPHN</name>
<evidence type="ECO:0000259" key="2">
    <source>
        <dbReference type="Pfam" id="PF00892"/>
    </source>
</evidence>
<dbReference type="Pfam" id="PF00892">
    <property type="entry name" value="EamA"/>
    <property type="match status" value="2"/>
</dbReference>
<dbReference type="OrthoDB" id="148351at2"/>
<keyword evidence="1" id="KW-0472">Membrane</keyword>
<dbReference type="SUPFAM" id="SSF103481">
    <property type="entry name" value="Multidrug resistance efflux transporter EmrE"/>
    <property type="match status" value="2"/>
</dbReference>
<feature type="transmembrane region" description="Helical" evidence="1">
    <location>
        <begin position="271"/>
        <end position="290"/>
    </location>
</feature>
<sequence length="300" mass="31414">MAEHDTRTGLLYALAGFALLSVGDAVIKTMAGQWSPIAVAALRFVFGAIGLSALLLVQQGPPAFRPRRPWLQFGRGLCLAMATIGFFSAVFLMPLAEATSLIFVAPIITAILSGPILKERVPRITWLASLAAFGGVMLILRPNFLELGWAACLPLGSALFMSLLVLANRAVARDGSALSMQVFMAGVAAPTLILAAAAGHFSGEPILSIGVPDWTVIARCALVAVTASTAHWLVFIGTTKAGAATIAPMTYVQILVAASLGWLWFGDVPDIATFAGAGIIIAAGLMLWYAGRPRTQPISD</sequence>
<protein>
    <submittedName>
        <fullName evidence="3">EamA family transporter</fullName>
    </submittedName>
</protein>
<dbReference type="GO" id="GO:0016020">
    <property type="term" value="C:membrane"/>
    <property type="evidence" value="ECO:0007669"/>
    <property type="project" value="InterPro"/>
</dbReference>
<reference evidence="3 4" key="1">
    <citation type="submission" date="2019-12" db="EMBL/GenBank/DDBJ databases">
        <title>Genomic-based taxomic classification of the family Erythrobacteraceae.</title>
        <authorList>
            <person name="Xu L."/>
        </authorList>
    </citation>
    <scope>NUCLEOTIDE SEQUENCE [LARGE SCALE GENOMIC DNA]</scope>
    <source>
        <strain evidence="3 4">SW-109</strain>
    </source>
</reference>
<keyword evidence="1" id="KW-0812">Transmembrane</keyword>
<feature type="transmembrane region" description="Helical" evidence="1">
    <location>
        <begin position="77"/>
        <end position="95"/>
    </location>
</feature>
<evidence type="ECO:0000313" key="3">
    <source>
        <dbReference type="EMBL" id="MXP47076.1"/>
    </source>
</evidence>
<dbReference type="InterPro" id="IPR037185">
    <property type="entry name" value="EmrE-like"/>
</dbReference>
<evidence type="ECO:0000256" key="1">
    <source>
        <dbReference type="SAM" id="Phobius"/>
    </source>
</evidence>
<feature type="transmembrane region" description="Helical" evidence="1">
    <location>
        <begin position="214"/>
        <end position="234"/>
    </location>
</feature>
<evidence type="ECO:0000313" key="4">
    <source>
        <dbReference type="Proteomes" id="UP000471435"/>
    </source>
</evidence>
<feature type="transmembrane region" description="Helical" evidence="1">
    <location>
        <begin position="178"/>
        <end position="202"/>
    </location>
</feature>
<keyword evidence="4" id="KW-1185">Reference proteome</keyword>
<feature type="transmembrane region" description="Helical" evidence="1">
    <location>
        <begin position="101"/>
        <end position="117"/>
    </location>
</feature>
<feature type="transmembrane region" description="Helical" evidence="1">
    <location>
        <begin position="124"/>
        <end position="141"/>
    </location>
</feature>
<comment type="caution">
    <text evidence="3">The sequence shown here is derived from an EMBL/GenBank/DDBJ whole genome shotgun (WGS) entry which is preliminary data.</text>
</comment>
<organism evidence="3 4">
    <name type="scientific">Pontixanthobacter luteolus</name>
    <dbReference type="NCBI Taxonomy" id="295089"/>
    <lineage>
        <taxon>Bacteria</taxon>
        <taxon>Pseudomonadati</taxon>
        <taxon>Pseudomonadota</taxon>
        <taxon>Alphaproteobacteria</taxon>
        <taxon>Sphingomonadales</taxon>
        <taxon>Erythrobacteraceae</taxon>
        <taxon>Pontixanthobacter</taxon>
    </lineage>
</organism>
<keyword evidence="1" id="KW-1133">Transmembrane helix</keyword>
<dbReference type="EMBL" id="WTYP01000001">
    <property type="protein sequence ID" value="MXP47076.1"/>
    <property type="molecule type" value="Genomic_DNA"/>
</dbReference>
<dbReference type="InterPro" id="IPR000620">
    <property type="entry name" value="EamA_dom"/>
</dbReference>
<proteinExistence type="predicted"/>
<dbReference type="Proteomes" id="UP000471435">
    <property type="component" value="Unassembled WGS sequence"/>
</dbReference>
<feature type="transmembrane region" description="Helical" evidence="1">
    <location>
        <begin position="246"/>
        <end position="265"/>
    </location>
</feature>
<feature type="transmembrane region" description="Helical" evidence="1">
    <location>
        <begin position="147"/>
        <end position="166"/>
    </location>
</feature>
<feature type="domain" description="EamA" evidence="2">
    <location>
        <begin position="8"/>
        <end position="140"/>
    </location>
</feature>
<feature type="transmembrane region" description="Helical" evidence="1">
    <location>
        <begin position="35"/>
        <end position="57"/>
    </location>
</feature>
<gene>
    <name evidence="3" type="ORF">GRI43_06700</name>
</gene>
<dbReference type="RefSeq" id="WP_160730238.1">
    <property type="nucleotide sequence ID" value="NZ_WTYP01000001.1"/>
</dbReference>
<accession>A0A6I4V1Y4</accession>
<dbReference type="PANTHER" id="PTHR22911:SF103">
    <property type="entry name" value="BLR2811 PROTEIN"/>
    <property type="match status" value="1"/>
</dbReference>